<reference evidence="1" key="1">
    <citation type="submission" date="2021-02" db="EMBL/GenBank/DDBJ databases">
        <authorList>
            <consortium name="DOE Joint Genome Institute"/>
            <person name="Ahrendt S."/>
            <person name="Looney B.P."/>
            <person name="Miyauchi S."/>
            <person name="Morin E."/>
            <person name="Drula E."/>
            <person name="Courty P.E."/>
            <person name="Chicoki N."/>
            <person name="Fauchery L."/>
            <person name="Kohler A."/>
            <person name="Kuo A."/>
            <person name="Labutti K."/>
            <person name="Pangilinan J."/>
            <person name="Lipzen A."/>
            <person name="Riley R."/>
            <person name="Andreopoulos W."/>
            <person name="He G."/>
            <person name="Johnson J."/>
            <person name="Barry K.W."/>
            <person name="Grigoriev I.V."/>
            <person name="Nagy L."/>
            <person name="Hibbett D."/>
            <person name="Henrissat B."/>
            <person name="Matheny P.B."/>
            <person name="Labbe J."/>
            <person name="Martin F."/>
        </authorList>
    </citation>
    <scope>NUCLEOTIDE SEQUENCE</scope>
    <source>
        <strain evidence="1">FP105234-sp</strain>
    </source>
</reference>
<dbReference type="Proteomes" id="UP000814033">
    <property type="component" value="Unassembled WGS sequence"/>
</dbReference>
<name>A0ACB8S8U5_9AGAM</name>
<keyword evidence="2" id="KW-1185">Reference proteome</keyword>
<comment type="caution">
    <text evidence="1">The sequence shown here is derived from an EMBL/GenBank/DDBJ whole genome shotgun (WGS) entry which is preliminary data.</text>
</comment>
<protein>
    <submittedName>
        <fullName evidence="1">Uncharacterized protein</fullName>
    </submittedName>
</protein>
<organism evidence="1 2">
    <name type="scientific">Auriscalpium vulgare</name>
    <dbReference type="NCBI Taxonomy" id="40419"/>
    <lineage>
        <taxon>Eukaryota</taxon>
        <taxon>Fungi</taxon>
        <taxon>Dikarya</taxon>
        <taxon>Basidiomycota</taxon>
        <taxon>Agaricomycotina</taxon>
        <taxon>Agaricomycetes</taxon>
        <taxon>Russulales</taxon>
        <taxon>Auriscalpiaceae</taxon>
        <taxon>Auriscalpium</taxon>
    </lineage>
</organism>
<evidence type="ECO:0000313" key="2">
    <source>
        <dbReference type="Proteomes" id="UP000814033"/>
    </source>
</evidence>
<evidence type="ECO:0000313" key="1">
    <source>
        <dbReference type="EMBL" id="KAI0052724.1"/>
    </source>
</evidence>
<sequence>MARFHLFFILVASLTSAHAQANAGNMQECDSLTTASQAAQVLSILGIPQPSDPNELVGTRCTQTSIACDDIPPTAQYVVSV</sequence>
<gene>
    <name evidence="1" type="ORF">FA95DRAFT_1601754</name>
</gene>
<dbReference type="EMBL" id="MU275844">
    <property type="protein sequence ID" value="KAI0052724.1"/>
    <property type="molecule type" value="Genomic_DNA"/>
</dbReference>
<reference evidence="1" key="2">
    <citation type="journal article" date="2022" name="New Phytol.">
        <title>Evolutionary transition to the ectomycorrhizal habit in the genomes of a hyperdiverse lineage of mushroom-forming fungi.</title>
        <authorList>
            <person name="Looney B."/>
            <person name="Miyauchi S."/>
            <person name="Morin E."/>
            <person name="Drula E."/>
            <person name="Courty P.E."/>
            <person name="Kohler A."/>
            <person name="Kuo A."/>
            <person name="LaButti K."/>
            <person name="Pangilinan J."/>
            <person name="Lipzen A."/>
            <person name="Riley R."/>
            <person name="Andreopoulos W."/>
            <person name="He G."/>
            <person name="Johnson J."/>
            <person name="Nolan M."/>
            <person name="Tritt A."/>
            <person name="Barry K.W."/>
            <person name="Grigoriev I.V."/>
            <person name="Nagy L.G."/>
            <person name="Hibbett D."/>
            <person name="Henrissat B."/>
            <person name="Matheny P.B."/>
            <person name="Labbe J."/>
            <person name="Martin F.M."/>
        </authorList>
    </citation>
    <scope>NUCLEOTIDE SEQUENCE</scope>
    <source>
        <strain evidence="1">FP105234-sp</strain>
    </source>
</reference>
<accession>A0ACB8S8U5</accession>
<proteinExistence type="predicted"/>